<protein>
    <submittedName>
        <fullName evidence="1">Uncharacterized protein</fullName>
    </submittedName>
</protein>
<name>A0ABV0ZAG8_9TELE</name>
<dbReference type="Proteomes" id="UP001469553">
    <property type="component" value="Unassembled WGS sequence"/>
</dbReference>
<sequence length="152" mass="17390">MGSWGSWCLTPAVYGREVGCTLDRLPVHRRATQKHTTVCLERPINLTVMFLSCGKKPEYPERPRDAERPPAGNQQQSLKATVLLTAPPCSPCLHTFKTTPKIQLKTKQDKRMKFKVENKLLNNQNLQLVKRTESIRSTEIFIQKHSSHIKNI</sequence>
<reference evidence="1 2" key="1">
    <citation type="submission" date="2021-06" db="EMBL/GenBank/DDBJ databases">
        <authorList>
            <person name="Palmer J.M."/>
        </authorList>
    </citation>
    <scope>NUCLEOTIDE SEQUENCE [LARGE SCALE GENOMIC DNA]</scope>
    <source>
        <strain evidence="1 2">AS_MEX2019</strain>
        <tissue evidence="1">Muscle</tissue>
    </source>
</reference>
<keyword evidence="2" id="KW-1185">Reference proteome</keyword>
<evidence type="ECO:0000313" key="1">
    <source>
        <dbReference type="EMBL" id="MEQ2303041.1"/>
    </source>
</evidence>
<organism evidence="1 2">
    <name type="scientific">Ameca splendens</name>
    <dbReference type="NCBI Taxonomy" id="208324"/>
    <lineage>
        <taxon>Eukaryota</taxon>
        <taxon>Metazoa</taxon>
        <taxon>Chordata</taxon>
        <taxon>Craniata</taxon>
        <taxon>Vertebrata</taxon>
        <taxon>Euteleostomi</taxon>
        <taxon>Actinopterygii</taxon>
        <taxon>Neopterygii</taxon>
        <taxon>Teleostei</taxon>
        <taxon>Neoteleostei</taxon>
        <taxon>Acanthomorphata</taxon>
        <taxon>Ovalentaria</taxon>
        <taxon>Atherinomorphae</taxon>
        <taxon>Cyprinodontiformes</taxon>
        <taxon>Goodeidae</taxon>
        <taxon>Ameca</taxon>
    </lineage>
</organism>
<gene>
    <name evidence="1" type="ORF">AMECASPLE_012698</name>
</gene>
<dbReference type="EMBL" id="JAHRIP010057235">
    <property type="protein sequence ID" value="MEQ2303041.1"/>
    <property type="molecule type" value="Genomic_DNA"/>
</dbReference>
<evidence type="ECO:0000313" key="2">
    <source>
        <dbReference type="Proteomes" id="UP001469553"/>
    </source>
</evidence>
<accession>A0ABV0ZAG8</accession>
<proteinExistence type="predicted"/>
<comment type="caution">
    <text evidence="1">The sequence shown here is derived from an EMBL/GenBank/DDBJ whole genome shotgun (WGS) entry which is preliminary data.</text>
</comment>